<organism evidence="1 2">
    <name type="scientific">Agitococcus lubricus</name>
    <dbReference type="NCBI Taxonomy" id="1077255"/>
    <lineage>
        <taxon>Bacteria</taxon>
        <taxon>Pseudomonadati</taxon>
        <taxon>Pseudomonadota</taxon>
        <taxon>Gammaproteobacteria</taxon>
        <taxon>Moraxellales</taxon>
        <taxon>Moraxellaceae</taxon>
        <taxon>Agitococcus</taxon>
    </lineage>
</organism>
<proteinExistence type="predicted"/>
<name>A0A2T5IS86_9GAMM</name>
<protein>
    <submittedName>
        <fullName evidence="1">Uncharacterized protein</fullName>
    </submittedName>
</protein>
<accession>A0A2T5IS86</accession>
<comment type="caution">
    <text evidence="1">The sequence shown here is derived from an EMBL/GenBank/DDBJ whole genome shotgun (WGS) entry which is preliminary data.</text>
</comment>
<dbReference type="AlphaFoldDB" id="A0A2T5IS86"/>
<sequence>MGSGASSETEYEPLKKYELAYYKSKFIVLAINQDAIGQWVIDILFQDRPDKVFTAVTYDGFELREFSDKNLPVCDIERLKIMYRKFIKNKELSL</sequence>
<keyword evidence="2" id="KW-1185">Reference proteome</keyword>
<evidence type="ECO:0000313" key="2">
    <source>
        <dbReference type="Proteomes" id="UP000244223"/>
    </source>
</evidence>
<dbReference type="EMBL" id="QAON01000036">
    <property type="protein sequence ID" value="PTQ86688.1"/>
    <property type="molecule type" value="Genomic_DNA"/>
</dbReference>
<evidence type="ECO:0000313" key="1">
    <source>
        <dbReference type="EMBL" id="PTQ86688.1"/>
    </source>
</evidence>
<reference evidence="1 2" key="1">
    <citation type="submission" date="2018-04" db="EMBL/GenBank/DDBJ databases">
        <title>Genomic Encyclopedia of Archaeal and Bacterial Type Strains, Phase II (KMG-II): from individual species to whole genera.</title>
        <authorList>
            <person name="Goeker M."/>
        </authorList>
    </citation>
    <scope>NUCLEOTIDE SEQUENCE [LARGE SCALE GENOMIC DNA]</scope>
    <source>
        <strain evidence="1 2">DSM 5822</strain>
    </source>
</reference>
<dbReference type="Proteomes" id="UP000244223">
    <property type="component" value="Unassembled WGS sequence"/>
</dbReference>
<gene>
    <name evidence="1" type="ORF">C8N29_1361</name>
</gene>